<accession>A0A3L7E3T2</accession>
<dbReference type="InterPro" id="IPR001128">
    <property type="entry name" value="Cyt_P450"/>
</dbReference>
<dbReference type="PANTHER" id="PTHR46696:SF4">
    <property type="entry name" value="BIOTIN BIOSYNTHESIS CYTOCHROME P450"/>
    <property type="match status" value="1"/>
</dbReference>
<sequence>MSNCPFADFKNMIDPDTYASGMPYDELARIRASGPIHYMDDPTRGVPYWLVTGRDEIDFISKNPQLFSNQARTALADEFTQEEIDTIQSNMTINMDPPRQMKSRKIVRATFTPRAVDSYEARFREHAKNIVDKVASRGECEFVEEVAAELPLLAILELCGIPAEDRKDFFEWTNTMMFNQDSDMAVDQEAAQIASFHVIEYAMKLAAEHKENPKDDIIGALLRGTEREEGLNEDEFVWFFLMLIAAGNESTRTVTSHGMRLLMEHPDQLEYLVQNPDKIPGACEEMLRYNTAFILMRRTAMEDVEIGGQQVHKGDKIILHYHTVNQDESIFGEDAMEFDVRRAERMPDLYNQHRAFGIGQHFCLGTHLARLEMRVMFEEIIPRLRHPKLAGPVEYTRSSLVNGIKRMPITFDPETRTGAHAA</sequence>
<dbReference type="PANTHER" id="PTHR46696">
    <property type="entry name" value="P450, PUTATIVE (EUROFUNG)-RELATED"/>
    <property type="match status" value="1"/>
</dbReference>
<evidence type="ECO:0000256" key="2">
    <source>
        <dbReference type="ARBA" id="ARBA00022617"/>
    </source>
</evidence>
<dbReference type="GO" id="GO:0006707">
    <property type="term" value="P:cholesterol catabolic process"/>
    <property type="evidence" value="ECO:0007669"/>
    <property type="project" value="TreeGrafter"/>
</dbReference>
<evidence type="ECO:0000256" key="6">
    <source>
        <dbReference type="ARBA" id="ARBA00023033"/>
    </source>
</evidence>
<dbReference type="OrthoDB" id="7052847at2"/>
<dbReference type="CDD" id="cd11033">
    <property type="entry name" value="CYP142-like"/>
    <property type="match status" value="1"/>
</dbReference>
<gene>
    <name evidence="8" type="ORF">DWB85_04070</name>
</gene>
<keyword evidence="6 7" id="KW-0503">Monooxygenase</keyword>
<keyword evidence="2 7" id="KW-0349">Heme</keyword>
<evidence type="ECO:0000256" key="1">
    <source>
        <dbReference type="ARBA" id="ARBA00010617"/>
    </source>
</evidence>
<dbReference type="Gene3D" id="1.10.630.10">
    <property type="entry name" value="Cytochrome P450"/>
    <property type="match status" value="1"/>
</dbReference>
<dbReference type="InterPro" id="IPR036396">
    <property type="entry name" value="Cyt_P450_sf"/>
</dbReference>
<dbReference type="InterPro" id="IPR017972">
    <property type="entry name" value="Cyt_P450_CS"/>
</dbReference>
<dbReference type="GO" id="GO:0008395">
    <property type="term" value="F:steroid hydroxylase activity"/>
    <property type="evidence" value="ECO:0007669"/>
    <property type="project" value="TreeGrafter"/>
</dbReference>
<name>A0A3L7E3T2_9GAMM</name>
<dbReference type="Proteomes" id="UP000265509">
    <property type="component" value="Unassembled WGS sequence"/>
</dbReference>
<keyword evidence="5 7" id="KW-0408">Iron</keyword>
<comment type="similarity">
    <text evidence="1 7">Belongs to the cytochrome P450 family.</text>
</comment>
<dbReference type="RefSeq" id="WP_117952920.1">
    <property type="nucleotide sequence ID" value="NZ_QRAN01000003.1"/>
</dbReference>
<proteinExistence type="inferred from homology"/>
<dbReference type="InterPro" id="IPR002397">
    <property type="entry name" value="Cyt_P450_B"/>
</dbReference>
<evidence type="ECO:0000313" key="9">
    <source>
        <dbReference type="Proteomes" id="UP000265509"/>
    </source>
</evidence>
<keyword evidence="3 7" id="KW-0479">Metal-binding</keyword>
<evidence type="ECO:0000256" key="7">
    <source>
        <dbReference type="RuleBase" id="RU000461"/>
    </source>
</evidence>
<organism evidence="8 9">
    <name type="scientific">Seongchinamella sediminis</name>
    <dbReference type="NCBI Taxonomy" id="2283635"/>
    <lineage>
        <taxon>Bacteria</taxon>
        <taxon>Pseudomonadati</taxon>
        <taxon>Pseudomonadota</taxon>
        <taxon>Gammaproteobacteria</taxon>
        <taxon>Cellvibrionales</taxon>
        <taxon>Halieaceae</taxon>
        <taxon>Seongchinamella</taxon>
    </lineage>
</organism>
<protein>
    <submittedName>
        <fullName evidence="8">Cytochrome P450</fullName>
    </submittedName>
</protein>
<dbReference type="EMBL" id="QRAN01000003">
    <property type="protein sequence ID" value="RLQ23153.1"/>
    <property type="molecule type" value="Genomic_DNA"/>
</dbReference>
<evidence type="ECO:0000256" key="4">
    <source>
        <dbReference type="ARBA" id="ARBA00023002"/>
    </source>
</evidence>
<dbReference type="FunFam" id="1.10.630.10:FF:000018">
    <property type="entry name" value="Cytochrome P450 monooxygenase"/>
    <property type="match status" value="1"/>
</dbReference>
<dbReference type="AlphaFoldDB" id="A0A3L7E3T2"/>
<comment type="caution">
    <text evidence="8">The sequence shown here is derived from an EMBL/GenBank/DDBJ whole genome shotgun (WGS) entry which is preliminary data.</text>
</comment>
<keyword evidence="4 7" id="KW-0560">Oxidoreductase</keyword>
<evidence type="ECO:0000256" key="3">
    <source>
        <dbReference type="ARBA" id="ARBA00022723"/>
    </source>
</evidence>
<dbReference type="SUPFAM" id="SSF48264">
    <property type="entry name" value="Cytochrome P450"/>
    <property type="match status" value="1"/>
</dbReference>
<keyword evidence="9" id="KW-1185">Reference proteome</keyword>
<dbReference type="Pfam" id="PF00067">
    <property type="entry name" value="p450"/>
    <property type="match status" value="1"/>
</dbReference>
<dbReference type="PROSITE" id="PS00086">
    <property type="entry name" value="CYTOCHROME_P450"/>
    <property type="match status" value="1"/>
</dbReference>
<dbReference type="GO" id="GO:0036199">
    <property type="term" value="F:cholest-4-en-3-one 26-monooxygenase activity"/>
    <property type="evidence" value="ECO:0007669"/>
    <property type="project" value="TreeGrafter"/>
</dbReference>
<dbReference type="PRINTS" id="PR00359">
    <property type="entry name" value="BP450"/>
</dbReference>
<evidence type="ECO:0000313" key="8">
    <source>
        <dbReference type="EMBL" id="RLQ23153.1"/>
    </source>
</evidence>
<reference evidence="8 9" key="1">
    <citation type="submission" date="2018-07" db="EMBL/GenBank/DDBJ databases">
        <title>Halioglobus sp. genome submission.</title>
        <authorList>
            <person name="Ye M.-Q."/>
            <person name="Du Z.-J."/>
        </authorList>
    </citation>
    <scope>NUCLEOTIDE SEQUENCE [LARGE SCALE GENOMIC DNA]</scope>
    <source>
        <strain evidence="8 9">U0301</strain>
    </source>
</reference>
<evidence type="ECO:0000256" key="5">
    <source>
        <dbReference type="ARBA" id="ARBA00023004"/>
    </source>
</evidence>
<dbReference type="GO" id="GO:0005506">
    <property type="term" value="F:iron ion binding"/>
    <property type="evidence" value="ECO:0007669"/>
    <property type="project" value="InterPro"/>
</dbReference>
<dbReference type="GO" id="GO:0020037">
    <property type="term" value="F:heme binding"/>
    <property type="evidence" value="ECO:0007669"/>
    <property type="project" value="InterPro"/>
</dbReference>